<dbReference type="GO" id="GO:0005886">
    <property type="term" value="C:plasma membrane"/>
    <property type="evidence" value="ECO:0007669"/>
    <property type="project" value="UniProtKB-SubCell"/>
</dbReference>
<dbReference type="GO" id="GO:0055085">
    <property type="term" value="P:transmembrane transport"/>
    <property type="evidence" value="ECO:0007669"/>
    <property type="project" value="InterPro"/>
</dbReference>
<evidence type="ECO:0000256" key="3">
    <source>
        <dbReference type="ARBA" id="ARBA00022448"/>
    </source>
</evidence>
<dbReference type="STRING" id="1232683.ADIMK_3099"/>
<keyword evidence="4" id="KW-1003">Cell membrane</keyword>
<keyword evidence="3" id="KW-0813">Transport</keyword>
<evidence type="ECO:0000256" key="6">
    <source>
        <dbReference type="ARBA" id="ARBA00022989"/>
    </source>
</evidence>
<feature type="transmembrane region" description="Helical" evidence="8">
    <location>
        <begin position="217"/>
        <end position="236"/>
    </location>
</feature>
<evidence type="ECO:0000313" key="10">
    <source>
        <dbReference type="Proteomes" id="UP000028252"/>
    </source>
</evidence>
<keyword evidence="6 8" id="KW-1133">Transmembrane helix</keyword>
<feature type="transmembrane region" description="Helical" evidence="8">
    <location>
        <begin position="33"/>
        <end position="52"/>
    </location>
</feature>
<proteinExistence type="inferred from homology"/>
<evidence type="ECO:0000256" key="5">
    <source>
        <dbReference type="ARBA" id="ARBA00022692"/>
    </source>
</evidence>
<dbReference type="InterPro" id="IPR038770">
    <property type="entry name" value="Na+/solute_symporter_sf"/>
</dbReference>
<evidence type="ECO:0000256" key="7">
    <source>
        <dbReference type="ARBA" id="ARBA00023136"/>
    </source>
</evidence>
<feature type="transmembrane region" description="Helical" evidence="8">
    <location>
        <begin position="273"/>
        <end position="293"/>
    </location>
</feature>
<keyword evidence="7 8" id="KW-0472">Membrane</keyword>
<feature type="transmembrane region" description="Helical" evidence="8">
    <location>
        <begin position="150"/>
        <end position="169"/>
    </location>
</feature>
<accession>A0A081FVS2</accession>
<name>A0A081FVS2_9GAMM</name>
<keyword evidence="5 8" id="KW-0812">Transmembrane</keyword>
<protein>
    <submittedName>
        <fullName evidence="9">Putative membrane protein</fullName>
    </submittedName>
</protein>
<dbReference type="RefSeq" id="WP_051693008.1">
    <property type="nucleotide sequence ID" value="NZ_JMQN01000047.1"/>
</dbReference>
<organism evidence="9 10">
    <name type="scientific">Marinobacterium lacunae</name>
    <dbReference type="NCBI Taxonomy" id="1232683"/>
    <lineage>
        <taxon>Bacteria</taxon>
        <taxon>Pseudomonadati</taxon>
        <taxon>Pseudomonadota</taxon>
        <taxon>Gammaproteobacteria</taxon>
        <taxon>Oceanospirillales</taxon>
        <taxon>Oceanospirillaceae</taxon>
        <taxon>Marinobacterium</taxon>
    </lineage>
</organism>
<dbReference type="AlphaFoldDB" id="A0A081FVS2"/>
<keyword evidence="10" id="KW-1185">Reference proteome</keyword>
<comment type="caution">
    <text evidence="9">The sequence shown here is derived from an EMBL/GenBank/DDBJ whole genome shotgun (WGS) entry which is preliminary data.</text>
</comment>
<comment type="similarity">
    <text evidence="2">Belongs to the auxin efflux carrier (TC 2.A.69) family.</text>
</comment>
<dbReference type="Pfam" id="PF03547">
    <property type="entry name" value="Mem_trans"/>
    <property type="match status" value="2"/>
</dbReference>
<dbReference type="OrthoDB" id="3238001at2"/>
<dbReference type="InterPro" id="IPR004776">
    <property type="entry name" value="Mem_transp_PIN-like"/>
</dbReference>
<evidence type="ECO:0000256" key="2">
    <source>
        <dbReference type="ARBA" id="ARBA00010145"/>
    </source>
</evidence>
<comment type="subcellular location">
    <subcellularLocation>
        <location evidence="1">Cell membrane</location>
        <topology evidence="1">Multi-pass membrane protein</topology>
    </subcellularLocation>
</comment>
<dbReference type="PANTHER" id="PTHR36838">
    <property type="entry name" value="AUXIN EFFLUX CARRIER FAMILY PROTEIN"/>
    <property type="match status" value="1"/>
</dbReference>
<evidence type="ECO:0000256" key="4">
    <source>
        <dbReference type="ARBA" id="ARBA00022475"/>
    </source>
</evidence>
<dbReference type="EMBL" id="JMQN01000047">
    <property type="protein sequence ID" value="KEA62627.1"/>
    <property type="molecule type" value="Genomic_DNA"/>
</dbReference>
<evidence type="ECO:0000256" key="1">
    <source>
        <dbReference type="ARBA" id="ARBA00004651"/>
    </source>
</evidence>
<reference evidence="9 10" key="1">
    <citation type="submission" date="2014-04" db="EMBL/GenBank/DDBJ databases">
        <title>Marinobacterium kochiensis sp. nov., isolated from sediment sample collected from Kochi backwaters in Kerala, India.</title>
        <authorList>
            <person name="Singh A."/>
            <person name="Pinnaka A.K."/>
        </authorList>
    </citation>
    <scope>NUCLEOTIDE SEQUENCE [LARGE SCALE GENOMIC DNA]</scope>
    <source>
        <strain evidence="9 10">AK27</strain>
    </source>
</reference>
<dbReference type="eggNOG" id="COG0679">
    <property type="taxonomic scope" value="Bacteria"/>
</dbReference>
<feature type="transmembrane region" description="Helical" evidence="8">
    <location>
        <begin position="118"/>
        <end position="138"/>
    </location>
</feature>
<feature type="transmembrane region" description="Helical" evidence="8">
    <location>
        <begin position="64"/>
        <end position="83"/>
    </location>
</feature>
<dbReference type="PANTHER" id="PTHR36838:SF1">
    <property type="entry name" value="SLR1864 PROTEIN"/>
    <property type="match status" value="1"/>
</dbReference>
<evidence type="ECO:0000313" key="9">
    <source>
        <dbReference type="EMBL" id="KEA62627.1"/>
    </source>
</evidence>
<feature type="transmembrane region" description="Helical" evidence="8">
    <location>
        <begin position="242"/>
        <end position="261"/>
    </location>
</feature>
<evidence type="ECO:0000256" key="8">
    <source>
        <dbReference type="SAM" id="Phobius"/>
    </source>
</evidence>
<dbReference type="Proteomes" id="UP000028252">
    <property type="component" value="Unassembled WGS sequence"/>
</dbReference>
<feature type="transmembrane region" description="Helical" evidence="8">
    <location>
        <begin position="175"/>
        <end position="196"/>
    </location>
</feature>
<sequence>MLQAFLLPMLPVVLVAALGAVLSRRTEWLNNPSLGTLVTNIGLPALLIHSLLKMDVDLAGMGELLAAMASALALIAMITWLVLRLTGQSVRDYLAVLTNPNTGNLGIPVVYALLGEDALAPAVVISSVVTISHFTLGVSVMSGSFKPKELVKNMPAIALMVSALLIGFQVELPAFAMRTLDLLGGLTLPVMLLLLGRSLGNLKLGHTTRWGRLLAMAIYRPVVGVLVAFLITRLFAMGEIEGLVLMIQCAMPTAVISYILATRYQGPVDDVAALIILSLPFSLITVALLNTLFVSA</sequence>
<dbReference type="Gene3D" id="1.20.1530.20">
    <property type="match status" value="1"/>
</dbReference>
<gene>
    <name evidence="9" type="ORF">ADIMK_3099</name>
</gene>
<dbReference type="PATRIC" id="fig|1232683.4.peg.3049"/>